<dbReference type="OrthoDB" id="9786584at2"/>
<evidence type="ECO:0000313" key="5">
    <source>
        <dbReference type="EMBL" id="TWT68902.1"/>
    </source>
</evidence>
<sequence>MTGKLKPSVCIDAVFGDLSVTDAVKRVHDTGINAFEFWGWWDKDSAEIKRARDNHNMAISACCTKFISLVDPAVRSDYLNGLEESIVAAKDLDCRTLISQVGDFRKGVPRAEQHDALVDGLTAAAALLAGTDITLVIEPLNELVDHAGYYLIRSDEAFQIVDKVNSPNVRVVFDIYHQQISEGHLIERITSGIDRIGHFHAAGNPGRHELDRGEIHYPSVFAAIGETNYQGYVGLEYWPVEPAEVGLKRIRKWFE</sequence>
<dbReference type="EC" id="5.3.1.22" evidence="5"/>
<feature type="active site" description="Proton donor/acceptor" evidence="3">
    <location>
        <position position="138"/>
    </location>
</feature>
<feature type="domain" description="Xylose isomerase-like TIM barrel" evidence="4">
    <location>
        <begin position="25"/>
        <end position="252"/>
    </location>
</feature>
<dbReference type="GO" id="GO:0008903">
    <property type="term" value="F:hydroxypyruvate isomerase activity"/>
    <property type="evidence" value="ECO:0007669"/>
    <property type="project" value="UniProtKB-EC"/>
</dbReference>
<evidence type="ECO:0000256" key="2">
    <source>
        <dbReference type="PIRNR" id="PIRNR006241"/>
    </source>
</evidence>
<comment type="similarity">
    <text evidence="2">Belongs to the hyi family.</text>
</comment>
<dbReference type="InterPro" id="IPR036237">
    <property type="entry name" value="Xyl_isomerase-like_sf"/>
</dbReference>
<keyword evidence="6" id="KW-1185">Reference proteome</keyword>
<dbReference type="PANTHER" id="PTHR43489">
    <property type="entry name" value="ISOMERASE"/>
    <property type="match status" value="1"/>
</dbReference>
<gene>
    <name evidence="5" type="primary">hyi_2</name>
    <name evidence="5" type="ORF">Pan14r_11850</name>
</gene>
<dbReference type="InterPro" id="IPR013022">
    <property type="entry name" value="Xyl_isomerase-like_TIM-brl"/>
</dbReference>
<dbReference type="Proteomes" id="UP000317238">
    <property type="component" value="Unassembled WGS sequence"/>
</dbReference>
<protein>
    <submittedName>
        <fullName evidence="5">Hydroxypyruvate isomerase</fullName>
        <ecNumber evidence="5">5.3.1.22</ecNumber>
    </submittedName>
</protein>
<dbReference type="InterPro" id="IPR026040">
    <property type="entry name" value="HyI-like"/>
</dbReference>
<evidence type="ECO:0000313" key="6">
    <source>
        <dbReference type="Proteomes" id="UP000317238"/>
    </source>
</evidence>
<dbReference type="SUPFAM" id="SSF51658">
    <property type="entry name" value="Xylose isomerase-like"/>
    <property type="match status" value="1"/>
</dbReference>
<comment type="caution">
    <text evidence="5">The sequence shown here is derived from an EMBL/GenBank/DDBJ whole genome shotgun (WGS) entry which is preliminary data.</text>
</comment>
<reference evidence="5 6" key="1">
    <citation type="submission" date="2019-02" db="EMBL/GenBank/DDBJ databases">
        <title>Deep-cultivation of Planctomycetes and their phenomic and genomic characterization uncovers novel biology.</title>
        <authorList>
            <person name="Wiegand S."/>
            <person name="Jogler M."/>
            <person name="Boedeker C."/>
            <person name="Pinto D."/>
            <person name="Vollmers J."/>
            <person name="Rivas-Marin E."/>
            <person name="Kohn T."/>
            <person name="Peeters S.H."/>
            <person name="Heuer A."/>
            <person name="Rast P."/>
            <person name="Oberbeckmann S."/>
            <person name="Bunk B."/>
            <person name="Jeske O."/>
            <person name="Meyerdierks A."/>
            <person name="Storesund J.E."/>
            <person name="Kallscheuer N."/>
            <person name="Luecker S."/>
            <person name="Lage O.M."/>
            <person name="Pohl T."/>
            <person name="Merkel B.J."/>
            <person name="Hornburger P."/>
            <person name="Mueller R.-W."/>
            <person name="Bruemmer F."/>
            <person name="Labrenz M."/>
            <person name="Spormann A.M."/>
            <person name="Op Den Camp H."/>
            <person name="Overmann J."/>
            <person name="Amann R."/>
            <person name="Jetten M.S.M."/>
            <person name="Mascher T."/>
            <person name="Medema M.H."/>
            <person name="Devos D.P."/>
            <person name="Kaster A.-K."/>
            <person name="Ovreas L."/>
            <person name="Rohde M."/>
            <person name="Galperin M.Y."/>
            <person name="Jogler C."/>
        </authorList>
    </citation>
    <scope>NUCLEOTIDE SEQUENCE [LARGE SCALE GENOMIC DNA]</scope>
    <source>
        <strain evidence="5 6">Pan14r</strain>
    </source>
</reference>
<organism evidence="5 6">
    <name type="scientific">Crateriforma conspicua</name>
    <dbReference type="NCBI Taxonomy" id="2527996"/>
    <lineage>
        <taxon>Bacteria</taxon>
        <taxon>Pseudomonadati</taxon>
        <taxon>Planctomycetota</taxon>
        <taxon>Planctomycetia</taxon>
        <taxon>Planctomycetales</taxon>
        <taxon>Planctomycetaceae</taxon>
        <taxon>Crateriforma</taxon>
    </lineage>
</organism>
<keyword evidence="1 2" id="KW-0413">Isomerase</keyword>
<dbReference type="PANTHER" id="PTHR43489:SF3">
    <property type="entry name" value="XYLOSE ISOMERASE DOMAIN PROTEIN TIM BARREL"/>
    <property type="match status" value="1"/>
</dbReference>
<evidence type="ECO:0000259" key="4">
    <source>
        <dbReference type="Pfam" id="PF01261"/>
    </source>
</evidence>
<dbReference type="Pfam" id="PF01261">
    <property type="entry name" value="AP_endonuc_2"/>
    <property type="match status" value="1"/>
</dbReference>
<dbReference type="EMBL" id="SJPL01000001">
    <property type="protein sequence ID" value="TWT68902.1"/>
    <property type="molecule type" value="Genomic_DNA"/>
</dbReference>
<evidence type="ECO:0000256" key="1">
    <source>
        <dbReference type="ARBA" id="ARBA00023235"/>
    </source>
</evidence>
<keyword evidence="5" id="KW-0670">Pyruvate</keyword>
<name>A0A5C5Y617_9PLAN</name>
<feature type="active site" description="Proton donor/acceptor" evidence="3">
    <location>
        <position position="236"/>
    </location>
</feature>
<dbReference type="PIRSF" id="PIRSF006241">
    <property type="entry name" value="HyI"/>
    <property type="match status" value="1"/>
</dbReference>
<dbReference type="InterPro" id="IPR050417">
    <property type="entry name" value="Sugar_Epim/Isomerase"/>
</dbReference>
<dbReference type="AlphaFoldDB" id="A0A5C5Y617"/>
<evidence type="ECO:0000256" key="3">
    <source>
        <dbReference type="PIRSR" id="PIRSR006241-50"/>
    </source>
</evidence>
<dbReference type="RefSeq" id="WP_146438573.1">
    <property type="nucleotide sequence ID" value="NZ_SJPL01000001.1"/>
</dbReference>
<dbReference type="Gene3D" id="3.20.20.150">
    <property type="entry name" value="Divalent-metal-dependent TIM barrel enzymes"/>
    <property type="match status" value="1"/>
</dbReference>
<proteinExistence type="inferred from homology"/>
<accession>A0A5C5Y617</accession>